<dbReference type="RefSeq" id="WP_390318462.1">
    <property type="nucleotide sequence ID" value="NZ_JBHSPB010000013.1"/>
</dbReference>
<evidence type="ECO:0000313" key="2">
    <source>
        <dbReference type="EMBL" id="MFC5722769.1"/>
    </source>
</evidence>
<gene>
    <name evidence="2" type="ORF">ACFP1Z_21605</name>
</gene>
<accession>A0ABW0Z6U6</accession>
<organism evidence="2 3">
    <name type="scientific">Streptomyces gamaensis</name>
    <dbReference type="NCBI Taxonomy" id="1763542"/>
    <lineage>
        <taxon>Bacteria</taxon>
        <taxon>Bacillati</taxon>
        <taxon>Actinomycetota</taxon>
        <taxon>Actinomycetes</taxon>
        <taxon>Kitasatosporales</taxon>
        <taxon>Streptomycetaceae</taxon>
        <taxon>Streptomyces</taxon>
    </lineage>
</organism>
<comment type="similarity">
    <text evidence="1">Belongs to the UPF0167 family.</text>
</comment>
<evidence type="ECO:0000256" key="1">
    <source>
        <dbReference type="ARBA" id="ARBA00008525"/>
    </source>
</evidence>
<name>A0ABW0Z6U6_9ACTN</name>
<dbReference type="Proteomes" id="UP001596083">
    <property type="component" value="Unassembled WGS sequence"/>
</dbReference>
<dbReference type="Pfam" id="PF03691">
    <property type="entry name" value="UPF0167"/>
    <property type="match status" value="1"/>
</dbReference>
<proteinExistence type="inferred from homology"/>
<dbReference type="EMBL" id="JBHSPB010000013">
    <property type="protein sequence ID" value="MFC5722769.1"/>
    <property type="molecule type" value="Genomic_DNA"/>
</dbReference>
<keyword evidence="3" id="KW-1185">Reference proteome</keyword>
<evidence type="ECO:0000313" key="3">
    <source>
        <dbReference type="Proteomes" id="UP001596083"/>
    </source>
</evidence>
<dbReference type="InterPro" id="IPR005363">
    <property type="entry name" value="UPF0167"/>
</dbReference>
<protein>
    <submittedName>
        <fullName evidence="2">CbrC family protein</fullName>
    </submittedName>
</protein>
<reference evidence="3" key="1">
    <citation type="journal article" date="2019" name="Int. J. Syst. Evol. Microbiol.">
        <title>The Global Catalogue of Microorganisms (GCM) 10K type strain sequencing project: providing services to taxonomists for standard genome sequencing and annotation.</title>
        <authorList>
            <consortium name="The Broad Institute Genomics Platform"/>
            <consortium name="The Broad Institute Genome Sequencing Center for Infectious Disease"/>
            <person name="Wu L."/>
            <person name="Ma J."/>
        </authorList>
    </citation>
    <scope>NUCLEOTIDE SEQUENCE [LARGE SCALE GENOMIC DNA]</scope>
    <source>
        <strain evidence="3">CGMCC 4.7304</strain>
    </source>
</reference>
<comment type="caution">
    <text evidence="2">The sequence shown here is derived from an EMBL/GenBank/DDBJ whole genome shotgun (WGS) entry which is preliminary data.</text>
</comment>
<sequence length="179" mass="19600">MTTALPDFPYHPDPVATGVVVPSDVTCVCCGQQRGHVYTGPVYSEADGLDDRLCPWCIADGSAAERYKASFTEGCLGDHVPVDVILAVDTRTPGYDAWQVPQWFYHCGDGAAFLGAVGTPELANYPDAVEMLRQEAHDWGWSPEEVDHHLSTLDKDGQPTAYLFRCRVCGTHLAYSDFT</sequence>